<comment type="caution">
    <text evidence="1">The sequence shown here is derived from an EMBL/GenBank/DDBJ whole genome shotgun (WGS) entry which is preliminary data.</text>
</comment>
<keyword evidence="2" id="KW-1185">Reference proteome</keyword>
<evidence type="ECO:0000313" key="2">
    <source>
        <dbReference type="Proteomes" id="UP000239068"/>
    </source>
</evidence>
<gene>
    <name evidence="1" type="ORF">BTO16_05215</name>
</gene>
<sequence>MHKDSIIEEYSQTDFKNLKSQDENKIDDFNLAEMIRTNVPFTINDRGFNLLINQTNELNNKYKNHIEKLFFLYQNVRVDIDHYNKNLENLLVEHRM</sequence>
<accession>A0A2S7WWS4</accession>
<proteinExistence type="predicted"/>
<protein>
    <submittedName>
        <fullName evidence="1">Uncharacterized protein</fullName>
    </submittedName>
</protein>
<dbReference type="EMBL" id="MSCM01000001">
    <property type="protein sequence ID" value="PQJ82007.1"/>
    <property type="molecule type" value="Genomic_DNA"/>
</dbReference>
<dbReference type="Proteomes" id="UP000239068">
    <property type="component" value="Unassembled WGS sequence"/>
</dbReference>
<name>A0A2S7WWS4_9FLAO</name>
<dbReference type="AlphaFoldDB" id="A0A2S7WWS4"/>
<organism evidence="1 2">
    <name type="scientific">Polaribacter glomeratus</name>
    <dbReference type="NCBI Taxonomy" id="102"/>
    <lineage>
        <taxon>Bacteria</taxon>
        <taxon>Pseudomonadati</taxon>
        <taxon>Bacteroidota</taxon>
        <taxon>Flavobacteriia</taxon>
        <taxon>Flavobacteriales</taxon>
        <taxon>Flavobacteriaceae</taxon>
    </lineage>
</organism>
<dbReference type="RefSeq" id="WP_105020578.1">
    <property type="nucleotide sequence ID" value="NZ_MSCM01000001.1"/>
</dbReference>
<evidence type="ECO:0000313" key="1">
    <source>
        <dbReference type="EMBL" id="PQJ82007.1"/>
    </source>
</evidence>
<reference evidence="1 2" key="1">
    <citation type="submission" date="2016-12" db="EMBL/GenBank/DDBJ databases">
        <title>Trade-off between light-utilization and light-protection in marine flavobacteria.</title>
        <authorList>
            <person name="Kumagai Y."/>
            <person name="Yoshizawa S."/>
            <person name="Kogure K."/>
            <person name="Iwasaki W."/>
        </authorList>
    </citation>
    <scope>NUCLEOTIDE SEQUENCE [LARGE SCALE GENOMIC DNA]</scope>
    <source>
        <strain evidence="1 2">ATCC 43844</strain>
    </source>
</reference>